<dbReference type="GO" id="GO:0034334">
    <property type="term" value="P:adherens junction maintenance"/>
    <property type="evidence" value="ECO:0007669"/>
    <property type="project" value="TreeGrafter"/>
</dbReference>
<dbReference type="GeneTree" id="ENSGT00950000183156"/>
<dbReference type="InterPro" id="IPR003124">
    <property type="entry name" value="WH2_dom"/>
</dbReference>
<gene>
    <name evidence="4" type="primary">MTSS1</name>
</gene>
<dbReference type="Proteomes" id="UP000694390">
    <property type="component" value="Chromosome 2"/>
</dbReference>
<dbReference type="GO" id="GO:0015629">
    <property type="term" value="C:actin cytoskeleton"/>
    <property type="evidence" value="ECO:0007669"/>
    <property type="project" value="TreeGrafter"/>
</dbReference>
<dbReference type="InterPro" id="IPR013606">
    <property type="entry name" value="I-BAR_dom"/>
</dbReference>
<evidence type="ECO:0000259" key="3">
    <source>
        <dbReference type="PROSITE" id="PS51338"/>
    </source>
</evidence>
<dbReference type="PROSITE" id="PS51338">
    <property type="entry name" value="IMD"/>
    <property type="match status" value="1"/>
</dbReference>
<dbReference type="OrthoDB" id="10061327at2759"/>
<reference evidence="4" key="3">
    <citation type="submission" date="2025-09" db="UniProtKB">
        <authorList>
            <consortium name="Ensembl"/>
        </authorList>
    </citation>
    <scope>IDENTIFICATION</scope>
</reference>
<evidence type="ECO:0000259" key="2">
    <source>
        <dbReference type="PROSITE" id="PS51082"/>
    </source>
</evidence>
<dbReference type="Pfam" id="PF08397">
    <property type="entry name" value="IMD"/>
    <property type="match status" value="1"/>
</dbReference>
<dbReference type="CDD" id="cd22060">
    <property type="entry name" value="WH2_MTSS1"/>
    <property type="match status" value="1"/>
</dbReference>
<feature type="compositionally biased region" description="Polar residues" evidence="1">
    <location>
        <begin position="252"/>
        <end position="272"/>
    </location>
</feature>
<feature type="domain" description="IMD" evidence="3">
    <location>
        <begin position="1"/>
        <end position="187"/>
    </location>
</feature>
<evidence type="ECO:0000313" key="4">
    <source>
        <dbReference type="Ensembl" id="ENSGEVP00005023707.1"/>
    </source>
</evidence>
<feature type="region of interest" description="Disordered" evidence="1">
    <location>
        <begin position="192"/>
        <end position="282"/>
    </location>
</feature>
<feature type="compositionally biased region" description="Polar residues" evidence="1">
    <location>
        <begin position="578"/>
        <end position="605"/>
    </location>
</feature>
<evidence type="ECO:0000313" key="5">
    <source>
        <dbReference type="Proteomes" id="UP000694390"/>
    </source>
</evidence>
<dbReference type="InterPro" id="IPR030127">
    <property type="entry name" value="MTSS1/MTSS2"/>
</dbReference>
<feature type="compositionally biased region" description="Low complexity" evidence="1">
    <location>
        <begin position="192"/>
        <end position="242"/>
    </location>
</feature>
<accession>A0A8C4YCT8</accession>
<keyword evidence="5" id="KW-1185">Reference proteome</keyword>
<organism evidence="4 5">
    <name type="scientific">Gopherus evgoodei</name>
    <name type="common">Goodes thornscrub tortoise</name>
    <dbReference type="NCBI Taxonomy" id="1825980"/>
    <lineage>
        <taxon>Eukaryota</taxon>
        <taxon>Metazoa</taxon>
        <taxon>Chordata</taxon>
        <taxon>Craniata</taxon>
        <taxon>Vertebrata</taxon>
        <taxon>Euteleostomi</taxon>
        <taxon>Archelosauria</taxon>
        <taxon>Testudinata</taxon>
        <taxon>Testudines</taxon>
        <taxon>Cryptodira</taxon>
        <taxon>Durocryptodira</taxon>
        <taxon>Testudinoidea</taxon>
        <taxon>Testudinidae</taxon>
        <taxon>Gopherus</taxon>
    </lineage>
</organism>
<dbReference type="GO" id="GO:0005543">
    <property type="term" value="F:phospholipid binding"/>
    <property type="evidence" value="ECO:0007669"/>
    <property type="project" value="TreeGrafter"/>
</dbReference>
<dbReference type="Gene3D" id="1.20.1270.60">
    <property type="entry name" value="Arfaptin homology (AH) domain/BAR domain"/>
    <property type="match status" value="1"/>
</dbReference>
<dbReference type="PANTHER" id="PTHR15708:SF10">
    <property type="entry name" value="PROTEIN MTSS 1"/>
    <property type="match status" value="1"/>
</dbReference>
<dbReference type="PROSITE" id="PS51082">
    <property type="entry name" value="WH2"/>
    <property type="match status" value="1"/>
</dbReference>
<dbReference type="Ensembl" id="ENSGEVT00005024923.1">
    <property type="protein sequence ID" value="ENSGEVP00005023707.1"/>
    <property type="gene ID" value="ENSGEVG00005016809.1"/>
</dbReference>
<feature type="compositionally biased region" description="Polar residues" evidence="1">
    <location>
        <begin position="393"/>
        <end position="402"/>
    </location>
</feature>
<dbReference type="InterPro" id="IPR027267">
    <property type="entry name" value="AH/BAR_dom_sf"/>
</dbReference>
<name>A0A8C4YCT8_9SAUR</name>
<dbReference type="SUPFAM" id="SSF103657">
    <property type="entry name" value="BAR/IMD domain-like"/>
    <property type="match status" value="1"/>
</dbReference>
<dbReference type="Pfam" id="PF02205">
    <property type="entry name" value="WH2"/>
    <property type="match status" value="1"/>
</dbReference>
<feature type="domain" description="WH2" evidence="2">
    <location>
        <begin position="655"/>
        <end position="672"/>
    </location>
</feature>
<feature type="region of interest" description="Disordered" evidence="1">
    <location>
        <begin position="364"/>
        <end position="405"/>
    </location>
</feature>
<feature type="region of interest" description="Disordered" evidence="1">
    <location>
        <begin position="525"/>
        <end position="556"/>
    </location>
</feature>
<feature type="region of interest" description="Disordered" evidence="1">
    <location>
        <begin position="568"/>
        <end position="683"/>
    </location>
</feature>
<dbReference type="GO" id="GO:0003779">
    <property type="term" value="F:actin binding"/>
    <property type="evidence" value="ECO:0007669"/>
    <property type="project" value="InterPro"/>
</dbReference>
<feature type="region of interest" description="Disordered" evidence="1">
    <location>
        <begin position="423"/>
        <end position="447"/>
    </location>
</feature>
<feature type="region of interest" description="Disordered" evidence="1">
    <location>
        <begin position="76"/>
        <end position="96"/>
    </location>
</feature>
<protein>
    <submittedName>
        <fullName evidence="4">MTSS I-BAR domain containing 1</fullName>
    </submittedName>
</protein>
<reference evidence="4" key="1">
    <citation type="submission" date="2019-06" db="EMBL/GenBank/DDBJ databases">
        <title>G10K-VGP Goodes thornscrub tortoise genome, primary haplotype.</title>
        <authorList>
            <person name="Murphy B."/>
            <person name="Edwards T."/>
            <person name="Rhie A."/>
            <person name="Koren S."/>
            <person name="Phillippy A."/>
            <person name="Fedrigo O."/>
            <person name="Haase B."/>
            <person name="Mountcastle J."/>
            <person name="Lewin H."/>
            <person name="Damas J."/>
            <person name="Howe K."/>
            <person name="Formenti G."/>
            <person name="Myers G."/>
            <person name="Durbin R."/>
            <person name="Jarvis E.D."/>
        </authorList>
    </citation>
    <scope>NUCLEOTIDE SEQUENCE [LARGE SCALE GENOMIC DNA]</scope>
</reference>
<feature type="compositionally biased region" description="Low complexity" evidence="1">
    <location>
        <begin position="543"/>
        <end position="556"/>
    </location>
</feature>
<evidence type="ECO:0000256" key="1">
    <source>
        <dbReference type="SAM" id="MobiDB-lite"/>
    </source>
</evidence>
<dbReference type="GO" id="GO:0032233">
    <property type="term" value="P:positive regulation of actin filament bundle assembly"/>
    <property type="evidence" value="ECO:0007669"/>
    <property type="project" value="TreeGrafter"/>
</dbReference>
<dbReference type="PANTHER" id="PTHR15708">
    <property type="entry name" value="ACTIN BUNDLING/MISSING IN METASTASIS-RELATED"/>
    <property type="match status" value="1"/>
</dbReference>
<proteinExistence type="predicted"/>
<dbReference type="GO" id="GO:0009898">
    <property type="term" value="C:cytoplasmic side of plasma membrane"/>
    <property type="evidence" value="ECO:0007669"/>
    <property type="project" value="TreeGrafter"/>
</dbReference>
<dbReference type="FunFam" id="1.20.1270.60:FF:000066">
    <property type="entry name" value="Metastasis suppressor protein 1"/>
    <property type="match status" value="1"/>
</dbReference>
<sequence>MATNTRGGTREIGSALTRMCMRHRSIESKLRQFSSALIDCLINPLQEQMEEWKKVANQLDKDHAKEYKKARQEIKKKSSDTLKLQKKAKKGRGDIQPQLDSALQDVNDKYLLLEETEKQAVRKALIEERSRFCTFISMLRPVIEEEISMLGEITHLQTISDDLKNLTMDPHKLPSSSEQVILDLKGSDYSWSYQTPPSSPSTTMSRKSSVCSSLNSVNSSDSRSSGSHSHSPSSHYRYRSSNLPQQAPMRLSSVSSHDSGFMSQDAFQSKSPSPMPPEAPNQLSNGFYHCSLSSDPYLASVGAGPFPHFPPVSRAWTRASSTLLPDRGHYYTIGPGMLSSSKIPSWKDWAKPGPYDQPMVNTLQRRKEKREPDPNGGAPSGPSVPTEEAQRPRSMTVSATTRQGEEIEACEELALALTRGLQLDTQRSSRDSLQCSSGYSTQTTTPCCSEDTIPSQVSDYDYFSVSADQETEQQEFDKSSTIPRNSDISQSYRRMFQAKRPASTAGLPTTLGPVIVTPGVATIRRTPSTKPSVRRGTIGGGPIPIKTPVIPVKTPTVPDVLGGLPGILGGAEECAEQSPESESAGDSGQGVTSLPSSLWSGQASVNPPPPSQKLNTPDEQRQAVPESEGEERDSSSSLAPPKCDPGDLSPGDAPQGEDMLNAIRRGVKLKKTTTNDRSAPRIL</sequence>
<dbReference type="GO" id="GO:0007009">
    <property type="term" value="P:plasma membrane organization"/>
    <property type="evidence" value="ECO:0007669"/>
    <property type="project" value="InterPro"/>
</dbReference>
<reference evidence="4" key="2">
    <citation type="submission" date="2025-08" db="UniProtKB">
        <authorList>
            <consortium name="Ensembl"/>
        </authorList>
    </citation>
    <scope>IDENTIFICATION</scope>
</reference>
<dbReference type="AlphaFoldDB" id="A0A8C4YCT8"/>